<comment type="caution">
    <text evidence="1">The sequence shown here is derived from an EMBL/GenBank/DDBJ whole genome shotgun (WGS) entry which is preliminary data.</text>
</comment>
<accession>A0A4C1YP50</accession>
<reference evidence="1 2" key="1">
    <citation type="journal article" date="2019" name="Commun. Biol.">
        <title>The bagworm genome reveals a unique fibroin gene that provides high tensile strength.</title>
        <authorList>
            <person name="Kono N."/>
            <person name="Nakamura H."/>
            <person name="Ohtoshi R."/>
            <person name="Tomita M."/>
            <person name="Numata K."/>
            <person name="Arakawa K."/>
        </authorList>
    </citation>
    <scope>NUCLEOTIDE SEQUENCE [LARGE SCALE GENOMIC DNA]</scope>
</reference>
<dbReference type="Proteomes" id="UP000299102">
    <property type="component" value="Unassembled WGS sequence"/>
</dbReference>
<dbReference type="EMBL" id="BGZK01001277">
    <property type="protein sequence ID" value="GBP76125.1"/>
    <property type="molecule type" value="Genomic_DNA"/>
</dbReference>
<keyword evidence="2" id="KW-1185">Reference proteome</keyword>
<name>A0A4C1YP50_EUMVA</name>
<evidence type="ECO:0000313" key="1">
    <source>
        <dbReference type="EMBL" id="GBP76125.1"/>
    </source>
</evidence>
<gene>
    <name evidence="1" type="ORF">EVAR_52865_1</name>
</gene>
<dbReference type="AlphaFoldDB" id="A0A4C1YP50"/>
<evidence type="ECO:0000313" key="2">
    <source>
        <dbReference type="Proteomes" id="UP000299102"/>
    </source>
</evidence>
<proteinExistence type="predicted"/>
<organism evidence="1 2">
    <name type="scientific">Eumeta variegata</name>
    <name type="common">Bagworm moth</name>
    <name type="synonym">Eumeta japonica</name>
    <dbReference type="NCBI Taxonomy" id="151549"/>
    <lineage>
        <taxon>Eukaryota</taxon>
        <taxon>Metazoa</taxon>
        <taxon>Ecdysozoa</taxon>
        <taxon>Arthropoda</taxon>
        <taxon>Hexapoda</taxon>
        <taxon>Insecta</taxon>
        <taxon>Pterygota</taxon>
        <taxon>Neoptera</taxon>
        <taxon>Endopterygota</taxon>
        <taxon>Lepidoptera</taxon>
        <taxon>Glossata</taxon>
        <taxon>Ditrysia</taxon>
        <taxon>Tineoidea</taxon>
        <taxon>Psychidae</taxon>
        <taxon>Oiketicinae</taxon>
        <taxon>Eumeta</taxon>
    </lineage>
</organism>
<protein>
    <submittedName>
        <fullName evidence="1">Uncharacterized protein</fullName>
    </submittedName>
</protein>
<sequence>MWVVTNIARVLVALLPKVSPSTHLKKKEVNSTILKYMIIITRSSYILLVNGVSRSPPAGSGGAPTNLSHGRRAGTLASERVGPVKVHTLRKTIKIRPVNFPIDELSEAGDNDAAITAPATRFSRQLCSLEHRTNSFLFYIDWLIKLNISPGLKSLAERRSGLTVEAKLFHNNLAAVRALEIEACTGVRIESETDSGLRRTPRLLDWNMKQFYVHADGAGEGKLG</sequence>